<protein>
    <submittedName>
        <fullName evidence="2">BAR domain-containing protein</fullName>
    </submittedName>
</protein>
<evidence type="ECO:0000313" key="2">
    <source>
        <dbReference type="WBParaSite" id="MhA1_Contig1121.frz3.gene4"/>
    </source>
</evidence>
<evidence type="ECO:0000313" key="1">
    <source>
        <dbReference type="Proteomes" id="UP000095281"/>
    </source>
</evidence>
<name>A0A1I8AZ96_MELHA</name>
<proteinExistence type="predicted"/>
<dbReference type="Proteomes" id="UP000095281">
    <property type="component" value="Unplaced"/>
</dbReference>
<sequence>MIQCLVGKTFLAKTEPSLAEKFQTVLTNIQYFKGNLTYFRNLVNKAKRTGHMGKPEIDEAVAAIEGYNEAYATLVNSYKVALKALKPVLNNADNYVTNREDRNAIYDNFNNAITFLEKFSDEINKGQEEFEVMFEFVKLKVAAKKNEQEEWYKGIQEEVRGNYLLSKKTNLTDLNFYPKIKYIRCRDTKKASIEEQERLCFFGTHLSSECSFVANDHGSNSNVGRQLGLSKRHEGILS</sequence>
<organism evidence="1 2">
    <name type="scientific">Meloidogyne hapla</name>
    <name type="common">Root-knot nematode worm</name>
    <dbReference type="NCBI Taxonomy" id="6305"/>
    <lineage>
        <taxon>Eukaryota</taxon>
        <taxon>Metazoa</taxon>
        <taxon>Ecdysozoa</taxon>
        <taxon>Nematoda</taxon>
        <taxon>Chromadorea</taxon>
        <taxon>Rhabditida</taxon>
        <taxon>Tylenchina</taxon>
        <taxon>Tylenchomorpha</taxon>
        <taxon>Tylenchoidea</taxon>
        <taxon>Meloidogynidae</taxon>
        <taxon>Meloidogyninae</taxon>
        <taxon>Meloidogyne</taxon>
    </lineage>
</organism>
<dbReference type="WBParaSite" id="MhA1_Contig1121.frz3.gene4">
    <property type="protein sequence ID" value="MhA1_Contig1121.frz3.gene4"/>
    <property type="gene ID" value="MhA1_Contig1121.frz3.gene4"/>
</dbReference>
<reference evidence="2" key="1">
    <citation type="submission" date="2016-11" db="UniProtKB">
        <authorList>
            <consortium name="WormBaseParasite"/>
        </authorList>
    </citation>
    <scope>IDENTIFICATION</scope>
</reference>
<accession>A0A1I8AZ96</accession>
<dbReference type="AlphaFoldDB" id="A0A1I8AZ96"/>
<keyword evidence="1" id="KW-1185">Reference proteome</keyword>